<dbReference type="EMBL" id="MT141374">
    <property type="protein sequence ID" value="QJA59534.1"/>
    <property type="molecule type" value="Genomic_DNA"/>
</dbReference>
<name>A0A6M3IQI4_9ZZZZ</name>
<evidence type="ECO:0000313" key="1">
    <source>
        <dbReference type="EMBL" id="QJA59534.1"/>
    </source>
</evidence>
<protein>
    <submittedName>
        <fullName evidence="1">Uncharacterized protein</fullName>
    </submittedName>
</protein>
<gene>
    <name evidence="2" type="ORF">MM415A01743_0016</name>
    <name evidence="1" type="ORF">MM415B01269_0004</name>
</gene>
<dbReference type="AlphaFoldDB" id="A0A6M3IQI4"/>
<organism evidence="1">
    <name type="scientific">viral metagenome</name>
    <dbReference type="NCBI Taxonomy" id="1070528"/>
    <lineage>
        <taxon>unclassified sequences</taxon>
        <taxon>metagenomes</taxon>
        <taxon>organismal metagenomes</taxon>
    </lineage>
</organism>
<reference evidence="1" key="1">
    <citation type="submission" date="2020-03" db="EMBL/GenBank/DDBJ databases">
        <title>The deep terrestrial virosphere.</title>
        <authorList>
            <person name="Holmfeldt K."/>
            <person name="Nilsson E."/>
            <person name="Simone D."/>
            <person name="Lopez-Fernandez M."/>
            <person name="Wu X."/>
            <person name="de Brujin I."/>
            <person name="Lundin D."/>
            <person name="Andersson A."/>
            <person name="Bertilsson S."/>
            <person name="Dopson M."/>
        </authorList>
    </citation>
    <scope>NUCLEOTIDE SEQUENCE</scope>
    <source>
        <strain evidence="2">MM415A01743</strain>
        <strain evidence="1">MM415B01269</strain>
    </source>
</reference>
<sequence length="200" mass="21057">MAQPDTWSEVAKIAIAAQSGTDVPFVSITETIDIDIGEKGFDVINTISGGRLVKFTPQEPTTITLEAYPVEAGTTGLASATAGTGFFDLMNALDNTQPIVVNADRTRVPYRVAIMWSDAAVDAEAQVIAPTNYALRVAAADGYFTSVKPSFTDGILKFTVTYKVPAFDKSGNANVKVESVGGASTATLTALASYTSSTKW</sequence>
<dbReference type="EMBL" id="MT142173">
    <property type="protein sequence ID" value="QJA75604.1"/>
    <property type="molecule type" value="Genomic_DNA"/>
</dbReference>
<accession>A0A6M3IQI4</accession>
<proteinExistence type="predicted"/>
<evidence type="ECO:0000313" key="2">
    <source>
        <dbReference type="EMBL" id="QJA75604.1"/>
    </source>
</evidence>